<gene>
    <name evidence="1" type="primary">ORF36201</name>
</gene>
<sequence>MEPKKPQLMAKVAIKNHVKSQEVDENILRKQYTDKDLFSNMESHTILAE</sequence>
<feature type="non-terminal residue" evidence="1">
    <location>
        <position position="49"/>
    </location>
</feature>
<accession>A0A0B6YUD5</accession>
<dbReference type="EMBL" id="HACG01012531">
    <property type="protein sequence ID" value="CEK59396.1"/>
    <property type="molecule type" value="Transcribed_RNA"/>
</dbReference>
<protein>
    <submittedName>
        <fullName evidence="1">Uncharacterized protein</fullName>
    </submittedName>
</protein>
<name>A0A0B6YUD5_9EUPU</name>
<evidence type="ECO:0000313" key="1">
    <source>
        <dbReference type="EMBL" id="CEK59396.1"/>
    </source>
</evidence>
<reference evidence="1" key="1">
    <citation type="submission" date="2014-12" db="EMBL/GenBank/DDBJ databases">
        <title>Insight into the proteome of Arion vulgaris.</title>
        <authorList>
            <person name="Aradska J."/>
            <person name="Bulat T."/>
            <person name="Smidak R."/>
            <person name="Sarate P."/>
            <person name="Gangsoo J."/>
            <person name="Sialana F."/>
            <person name="Bilban M."/>
            <person name="Lubec G."/>
        </authorList>
    </citation>
    <scope>NUCLEOTIDE SEQUENCE</scope>
    <source>
        <tissue evidence="1">Skin</tissue>
    </source>
</reference>
<organism evidence="1">
    <name type="scientific">Arion vulgaris</name>
    <dbReference type="NCBI Taxonomy" id="1028688"/>
    <lineage>
        <taxon>Eukaryota</taxon>
        <taxon>Metazoa</taxon>
        <taxon>Spiralia</taxon>
        <taxon>Lophotrochozoa</taxon>
        <taxon>Mollusca</taxon>
        <taxon>Gastropoda</taxon>
        <taxon>Heterobranchia</taxon>
        <taxon>Euthyneura</taxon>
        <taxon>Panpulmonata</taxon>
        <taxon>Eupulmonata</taxon>
        <taxon>Stylommatophora</taxon>
        <taxon>Helicina</taxon>
        <taxon>Arionoidea</taxon>
        <taxon>Arionidae</taxon>
        <taxon>Arion</taxon>
    </lineage>
</organism>
<dbReference type="AlphaFoldDB" id="A0A0B6YUD5"/>
<proteinExistence type="predicted"/>